<reference evidence="1 2" key="1">
    <citation type="submission" date="2024-06" db="EMBL/GenBank/DDBJ databases">
        <title>A chromosome level genome sequence of Diviner's sage (Salvia divinorum).</title>
        <authorList>
            <person name="Ford S.A."/>
            <person name="Ro D.-K."/>
            <person name="Ness R.W."/>
            <person name="Phillips M.A."/>
        </authorList>
    </citation>
    <scope>NUCLEOTIDE SEQUENCE [LARGE SCALE GENOMIC DNA]</scope>
    <source>
        <strain evidence="1">SAF-2024a</strain>
        <tissue evidence="1">Leaf</tissue>
    </source>
</reference>
<name>A0ABD1GJA3_SALDI</name>
<keyword evidence="2" id="KW-1185">Reference proteome</keyword>
<gene>
    <name evidence="1" type="ORF">AAHA92_21082</name>
</gene>
<dbReference type="AlphaFoldDB" id="A0ABD1GJA3"/>
<accession>A0ABD1GJA3</accession>
<dbReference type="EMBL" id="JBEAFC010000008">
    <property type="protein sequence ID" value="KAL1544200.1"/>
    <property type="molecule type" value="Genomic_DNA"/>
</dbReference>
<evidence type="ECO:0000313" key="2">
    <source>
        <dbReference type="Proteomes" id="UP001567538"/>
    </source>
</evidence>
<organism evidence="1 2">
    <name type="scientific">Salvia divinorum</name>
    <name type="common">Maria pastora</name>
    <name type="synonym">Diviner's sage</name>
    <dbReference type="NCBI Taxonomy" id="28513"/>
    <lineage>
        <taxon>Eukaryota</taxon>
        <taxon>Viridiplantae</taxon>
        <taxon>Streptophyta</taxon>
        <taxon>Embryophyta</taxon>
        <taxon>Tracheophyta</taxon>
        <taxon>Spermatophyta</taxon>
        <taxon>Magnoliopsida</taxon>
        <taxon>eudicotyledons</taxon>
        <taxon>Gunneridae</taxon>
        <taxon>Pentapetalae</taxon>
        <taxon>asterids</taxon>
        <taxon>lamiids</taxon>
        <taxon>Lamiales</taxon>
        <taxon>Lamiaceae</taxon>
        <taxon>Nepetoideae</taxon>
        <taxon>Mentheae</taxon>
        <taxon>Salviinae</taxon>
        <taxon>Salvia</taxon>
        <taxon>Salvia subgen. Calosphace</taxon>
    </lineage>
</organism>
<evidence type="ECO:0000313" key="1">
    <source>
        <dbReference type="EMBL" id="KAL1544200.1"/>
    </source>
</evidence>
<comment type="caution">
    <text evidence="1">The sequence shown here is derived from an EMBL/GenBank/DDBJ whole genome shotgun (WGS) entry which is preliminary data.</text>
</comment>
<proteinExistence type="predicted"/>
<protein>
    <submittedName>
        <fullName evidence="1">Uncharacterized protein</fullName>
    </submittedName>
</protein>
<sequence>MCFSVTTVTAKSKTSKDVGGKVSHISPAPGTLFYLIQHSSALAGGFHNVACLLRIFKHQNRRIDELEKESRIPE</sequence>
<dbReference type="Proteomes" id="UP001567538">
    <property type="component" value="Unassembled WGS sequence"/>
</dbReference>